<evidence type="ECO:0000313" key="1">
    <source>
        <dbReference type="EMBL" id="RIA82938.1"/>
    </source>
</evidence>
<protein>
    <submittedName>
        <fullName evidence="1">Uncharacterized protein</fullName>
    </submittedName>
</protein>
<proteinExistence type="predicted"/>
<dbReference type="Proteomes" id="UP000265703">
    <property type="component" value="Unassembled WGS sequence"/>
</dbReference>
<comment type="caution">
    <text evidence="1">The sequence shown here is derived from an EMBL/GenBank/DDBJ whole genome shotgun (WGS) entry which is preliminary data.</text>
</comment>
<gene>
    <name evidence="1" type="ORF">C1645_487322</name>
</gene>
<name>A0A397SAD3_9GLOM</name>
<dbReference type="AlphaFoldDB" id="A0A397SAD3"/>
<dbReference type="EMBL" id="QKYT01000615">
    <property type="protein sequence ID" value="RIA82938.1"/>
    <property type="molecule type" value="Genomic_DNA"/>
</dbReference>
<organism evidence="1 2">
    <name type="scientific">Glomus cerebriforme</name>
    <dbReference type="NCBI Taxonomy" id="658196"/>
    <lineage>
        <taxon>Eukaryota</taxon>
        <taxon>Fungi</taxon>
        <taxon>Fungi incertae sedis</taxon>
        <taxon>Mucoromycota</taxon>
        <taxon>Glomeromycotina</taxon>
        <taxon>Glomeromycetes</taxon>
        <taxon>Glomerales</taxon>
        <taxon>Glomeraceae</taxon>
        <taxon>Glomus</taxon>
    </lineage>
</organism>
<sequence>MICFRFPDIFQICSVHILDNIHIYSIKIITKHKKQNFTEIVQNMHGNYLATIRKTNTNTTKPL</sequence>
<accession>A0A397SAD3</accession>
<reference evidence="1 2" key="1">
    <citation type="submission" date="2018-06" db="EMBL/GenBank/DDBJ databases">
        <title>Comparative genomics reveals the genomic features of Rhizophagus irregularis, R. cerebriforme, R. diaphanum and Gigaspora rosea, and their symbiotic lifestyle signature.</title>
        <authorList>
            <person name="Morin E."/>
            <person name="San Clemente H."/>
            <person name="Chen E.C.H."/>
            <person name="De La Providencia I."/>
            <person name="Hainaut M."/>
            <person name="Kuo A."/>
            <person name="Kohler A."/>
            <person name="Murat C."/>
            <person name="Tang N."/>
            <person name="Roy S."/>
            <person name="Loubradou J."/>
            <person name="Henrissat B."/>
            <person name="Grigoriev I.V."/>
            <person name="Corradi N."/>
            <person name="Roux C."/>
            <person name="Martin F.M."/>
        </authorList>
    </citation>
    <scope>NUCLEOTIDE SEQUENCE [LARGE SCALE GENOMIC DNA]</scope>
    <source>
        <strain evidence="1 2">DAOM 227022</strain>
    </source>
</reference>
<keyword evidence="2" id="KW-1185">Reference proteome</keyword>
<evidence type="ECO:0000313" key="2">
    <source>
        <dbReference type="Proteomes" id="UP000265703"/>
    </source>
</evidence>